<keyword evidence="1" id="KW-0479">Metal-binding</keyword>
<keyword evidence="4" id="KW-0238">DNA-binding</keyword>
<evidence type="ECO:0000256" key="1">
    <source>
        <dbReference type="ARBA" id="ARBA00022723"/>
    </source>
</evidence>
<evidence type="ECO:0000256" key="5">
    <source>
        <dbReference type="ARBA" id="ARBA00023163"/>
    </source>
</evidence>
<feature type="region of interest" description="Disordered" evidence="7">
    <location>
        <begin position="187"/>
        <end position="206"/>
    </location>
</feature>
<feature type="compositionally biased region" description="Basic and acidic residues" evidence="7">
    <location>
        <begin position="24"/>
        <end position="40"/>
    </location>
</feature>
<feature type="region of interest" description="Disordered" evidence="7">
    <location>
        <begin position="18"/>
        <end position="74"/>
    </location>
</feature>
<keyword evidence="2" id="KW-0862">Zinc</keyword>
<keyword evidence="6" id="KW-0539">Nucleus</keyword>
<dbReference type="CDD" id="cd12148">
    <property type="entry name" value="fungal_TF_MHR"/>
    <property type="match status" value="1"/>
</dbReference>
<proteinExistence type="predicted"/>
<dbReference type="GO" id="GO:0046872">
    <property type="term" value="F:metal ion binding"/>
    <property type="evidence" value="ECO:0007669"/>
    <property type="project" value="UniProtKB-KW"/>
</dbReference>
<dbReference type="GO" id="GO:0005634">
    <property type="term" value="C:nucleus"/>
    <property type="evidence" value="ECO:0007669"/>
    <property type="project" value="TreeGrafter"/>
</dbReference>
<evidence type="ECO:0000256" key="2">
    <source>
        <dbReference type="ARBA" id="ARBA00022833"/>
    </source>
</evidence>
<evidence type="ECO:0008006" key="10">
    <source>
        <dbReference type="Google" id="ProtNLM"/>
    </source>
</evidence>
<dbReference type="Proteomes" id="UP001152533">
    <property type="component" value="Unassembled WGS sequence"/>
</dbReference>
<evidence type="ECO:0000256" key="6">
    <source>
        <dbReference type="ARBA" id="ARBA00023242"/>
    </source>
</evidence>
<evidence type="ECO:0000313" key="8">
    <source>
        <dbReference type="EMBL" id="CAI0644912.1"/>
    </source>
</evidence>
<dbReference type="GO" id="GO:0001228">
    <property type="term" value="F:DNA-binding transcription activator activity, RNA polymerase II-specific"/>
    <property type="evidence" value="ECO:0007669"/>
    <property type="project" value="TreeGrafter"/>
</dbReference>
<sequence length="563" mass="61931">MSAKTNFFCTRRNLSKCVYNNTGPKDHSISRDRDGNKNDNGRSSSATPQKPSSPMSNASIGRHDRQPSESVVSSNAIEDSDMLANVGHGSIFDVVPHLGQPVINDSELFQGPLLDASTMNIPELDFFLKCGLPDKQASPVAAGASLGPQFDLASTVTWANMGLDMPSTTQNEFTGGTSPMETVRYMSSSSSQSSLMPDRDSSSSSECSMATNTASFCCEGLRLLLRVFAGQEKEEHVIILPGYETVRPVMDMFAKLERFSQQRQHDRRAAILRRASITPLTASGVRDMIPSKVRCDVLVEAYSRTFESVMRILDVPVFLREYNDFWEKPAAELTTKDEPFACKLLLVVALASCVCLGVGSPTEGESAQQEVSAGWIIQVKQWFEQNMLTGVQSQVDMAQILCLLALTRNIQHHPGASASSALCLGYYDPTHIGIRMGLHRESPARGIAPADPRTTELRRRLWATMLELSLQICLDEGLPPPLAPDAYNCEPPSSLADEGIGRSSSQSDSTRSIVLIKLSGTQRLRLRILQLLNNPGADYTFEEMQHSNQIISQRLKCLHLRRI</sequence>
<evidence type="ECO:0000313" key="9">
    <source>
        <dbReference type="Proteomes" id="UP001152533"/>
    </source>
</evidence>
<comment type="caution">
    <text evidence="8">The sequence shown here is derived from an EMBL/GenBank/DDBJ whole genome shotgun (WGS) entry which is preliminary data.</text>
</comment>
<accession>A0A9W4RP79</accession>
<dbReference type="PANTHER" id="PTHR31944:SF129">
    <property type="entry name" value="ASPYRIDONES CLUSTER REGULATOR APDR-RELATED"/>
    <property type="match status" value="1"/>
</dbReference>
<evidence type="ECO:0000256" key="4">
    <source>
        <dbReference type="ARBA" id="ARBA00023125"/>
    </source>
</evidence>
<evidence type="ECO:0000256" key="3">
    <source>
        <dbReference type="ARBA" id="ARBA00023015"/>
    </source>
</evidence>
<evidence type="ECO:0000256" key="7">
    <source>
        <dbReference type="SAM" id="MobiDB-lite"/>
    </source>
</evidence>
<gene>
    <name evidence="8" type="ORF">CGXH109_LOCUS40148</name>
</gene>
<name>A0A9W4RP79_9PEZI</name>
<dbReference type="AlphaFoldDB" id="A0A9W4RP79"/>
<keyword evidence="5" id="KW-0804">Transcription</keyword>
<protein>
    <recommendedName>
        <fullName evidence="10">Transcription factor domain-containing protein</fullName>
    </recommendedName>
</protein>
<reference evidence="8" key="1">
    <citation type="submission" date="2022-08" db="EMBL/GenBank/DDBJ databases">
        <authorList>
            <person name="Giroux E."/>
            <person name="Giroux E."/>
        </authorList>
    </citation>
    <scope>NUCLEOTIDE SEQUENCE</scope>
    <source>
        <strain evidence="8">H1091258</strain>
    </source>
</reference>
<dbReference type="GO" id="GO:0000978">
    <property type="term" value="F:RNA polymerase II cis-regulatory region sequence-specific DNA binding"/>
    <property type="evidence" value="ECO:0007669"/>
    <property type="project" value="TreeGrafter"/>
</dbReference>
<organism evidence="8 9">
    <name type="scientific">Colletotrichum noveboracense</name>
    <dbReference type="NCBI Taxonomy" id="2664923"/>
    <lineage>
        <taxon>Eukaryota</taxon>
        <taxon>Fungi</taxon>
        <taxon>Dikarya</taxon>
        <taxon>Ascomycota</taxon>
        <taxon>Pezizomycotina</taxon>
        <taxon>Sordariomycetes</taxon>
        <taxon>Hypocreomycetidae</taxon>
        <taxon>Glomerellales</taxon>
        <taxon>Glomerellaceae</taxon>
        <taxon>Colletotrichum</taxon>
        <taxon>Colletotrichum gloeosporioides species complex</taxon>
    </lineage>
</organism>
<keyword evidence="3" id="KW-0805">Transcription regulation</keyword>
<dbReference type="PANTHER" id="PTHR31944">
    <property type="entry name" value="HEME-RESPONSIVE ZINC FINGER TRANSCRIPTION FACTOR HAP1"/>
    <property type="match status" value="1"/>
</dbReference>
<keyword evidence="9" id="KW-1185">Reference proteome</keyword>
<feature type="compositionally biased region" description="Polar residues" evidence="7">
    <location>
        <begin position="41"/>
        <end position="59"/>
    </location>
</feature>
<dbReference type="EMBL" id="CAMGZC010000199">
    <property type="protein sequence ID" value="CAI0644912.1"/>
    <property type="molecule type" value="Genomic_DNA"/>
</dbReference>
<dbReference type="InterPro" id="IPR051430">
    <property type="entry name" value="Fungal_TF_Env_Response"/>
</dbReference>